<gene>
    <name evidence="2" type="ORF">OE059_12870</name>
</gene>
<dbReference type="Proteomes" id="UP001219957">
    <property type="component" value="Chromosome"/>
</dbReference>
<dbReference type="RefSeq" id="WP_214685734.1">
    <property type="nucleotide sequence ID" value="NZ_CP109617.1"/>
</dbReference>
<keyword evidence="1" id="KW-0472">Membrane</keyword>
<feature type="transmembrane region" description="Helical" evidence="1">
    <location>
        <begin position="107"/>
        <end position="123"/>
    </location>
</feature>
<dbReference type="EMBL" id="CP109617">
    <property type="protein sequence ID" value="WED54903.1"/>
    <property type="molecule type" value="Genomic_DNA"/>
</dbReference>
<keyword evidence="1" id="KW-1133">Transmembrane helix</keyword>
<protein>
    <recommendedName>
        <fullName evidence="4">CDP-alcohol phosphatidyltransferase family protein</fullName>
    </recommendedName>
</protein>
<feature type="transmembrane region" description="Helical" evidence="1">
    <location>
        <begin position="20"/>
        <end position="37"/>
    </location>
</feature>
<evidence type="ECO:0000313" key="3">
    <source>
        <dbReference type="Proteomes" id="UP001219957"/>
    </source>
</evidence>
<proteinExistence type="predicted"/>
<name>A0ABY8AZW4_9BACL</name>
<reference evidence="2 3" key="1">
    <citation type="submission" date="2022-10" db="EMBL/GenBank/DDBJ databases">
        <title>Complete genome sequence of Exiguobacterium profundum TSS-3 isolated from an extremely saline-alkaline spring located in Ixtapa, Chiapas-Mexico.</title>
        <authorList>
            <person name="Rincon-Rosales R."/>
            <person name="Rogel M.A."/>
            <person name="Rincon-Molina C.I."/>
            <person name="Guerrero G."/>
            <person name="Manzano-Gomez L.A."/>
            <person name="Lopez-Lopez A."/>
            <person name="Rincon Molina F.A."/>
            <person name="Martinez-Romero E."/>
        </authorList>
    </citation>
    <scope>NUCLEOTIDE SEQUENCE [LARGE SCALE GENOMIC DNA]</scope>
    <source>
        <strain evidence="2 3">TSS-3</strain>
    </source>
</reference>
<feature type="transmembrane region" description="Helical" evidence="1">
    <location>
        <begin position="82"/>
        <end position="101"/>
    </location>
</feature>
<sequence>MNNQNRFVQEETWWKSPLRIKYTSFAFILIALAVSYFEGNVGLTVPLIVVGIAMIGIDVSKYQKQRTHVSGKTKVKSLKWELIYDLVDSAILIVITVTLLFMKVDTLTIFVVLTLWMVFGQTFQRQFGERMPLVDQSEKQRLMR</sequence>
<evidence type="ECO:0000313" key="2">
    <source>
        <dbReference type="EMBL" id="WED54903.1"/>
    </source>
</evidence>
<feature type="transmembrane region" description="Helical" evidence="1">
    <location>
        <begin position="43"/>
        <end position="62"/>
    </location>
</feature>
<accession>A0ABY8AZW4</accession>
<organism evidence="2 3">
    <name type="scientific">Exiguobacterium profundum</name>
    <dbReference type="NCBI Taxonomy" id="307643"/>
    <lineage>
        <taxon>Bacteria</taxon>
        <taxon>Bacillati</taxon>
        <taxon>Bacillota</taxon>
        <taxon>Bacilli</taxon>
        <taxon>Bacillales</taxon>
        <taxon>Bacillales Family XII. Incertae Sedis</taxon>
        <taxon>Exiguobacterium</taxon>
    </lineage>
</organism>
<keyword evidence="1" id="KW-0812">Transmembrane</keyword>
<evidence type="ECO:0000256" key="1">
    <source>
        <dbReference type="SAM" id="Phobius"/>
    </source>
</evidence>
<keyword evidence="3" id="KW-1185">Reference proteome</keyword>
<evidence type="ECO:0008006" key="4">
    <source>
        <dbReference type="Google" id="ProtNLM"/>
    </source>
</evidence>